<accession>A0A0E9N7U6</accession>
<organism evidence="2 3">
    <name type="scientific">Saitoella complicata (strain BCRC 22490 / CBS 7301 / JCM 7358 / NBRC 10748 / NRRL Y-17804)</name>
    <dbReference type="NCBI Taxonomy" id="698492"/>
    <lineage>
        <taxon>Eukaryota</taxon>
        <taxon>Fungi</taxon>
        <taxon>Dikarya</taxon>
        <taxon>Ascomycota</taxon>
        <taxon>Taphrinomycotina</taxon>
        <taxon>Taphrinomycotina incertae sedis</taxon>
        <taxon>Saitoella</taxon>
    </lineage>
</organism>
<dbReference type="AlphaFoldDB" id="A0A0E9N7U6"/>
<comment type="caution">
    <text evidence="2">The sequence shown here is derived from an EMBL/GenBank/DDBJ whole genome shotgun (WGS) entry which is preliminary data.</text>
</comment>
<evidence type="ECO:0000313" key="3">
    <source>
        <dbReference type="Proteomes" id="UP000033140"/>
    </source>
</evidence>
<gene>
    <name evidence="2" type="ORF">G7K_0047-t1</name>
</gene>
<evidence type="ECO:0000256" key="1">
    <source>
        <dbReference type="SAM" id="MobiDB-lite"/>
    </source>
</evidence>
<feature type="region of interest" description="Disordered" evidence="1">
    <location>
        <begin position="1"/>
        <end position="23"/>
    </location>
</feature>
<dbReference type="Proteomes" id="UP000033140">
    <property type="component" value="Unassembled WGS sequence"/>
</dbReference>
<proteinExistence type="predicted"/>
<keyword evidence="3" id="KW-1185">Reference proteome</keyword>
<reference evidence="2 3" key="2">
    <citation type="journal article" date="2014" name="J. Gen. Appl. Microbiol.">
        <title>The early diverging ascomycetous budding yeast Saitoella complicata has three histone deacetylases belonging to the Clr6, Hos2, and Rpd3 lineages.</title>
        <authorList>
            <person name="Nishida H."/>
            <person name="Matsumoto T."/>
            <person name="Kondo S."/>
            <person name="Hamamoto M."/>
            <person name="Yoshikawa H."/>
        </authorList>
    </citation>
    <scope>NUCLEOTIDE SEQUENCE [LARGE SCALE GENOMIC DNA]</scope>
    <source>
        <strain evidence="2 3">NRRL Y-17804</strain>
    </source>
</reference>
<reference evidence="2 3" key="3">
    <citation type="journal article" date="2015" name="Genome Announc.">
        <title>Draft Genome Sequence of the Archiascomycetous Yeast Saitoella complicata.</title>
        <authorList>
            <person name="Yamauchi K."/>
            <person name="Kondo S."/>
            <person name="Hamamoto M."/>
            <person name="Takahashi Y."/>
            <person name="Ogura Y."/>
            <person name="Hayashi T."/>
            <person name="Nishida H."/>
        </authorList>
    </citation>
    <scope>NUCLEOTIDE SEQUENCE [LARGE SCALE GENOMIC DNA]</scope>
    <source>
        <strain evidence="2 3">NRRL Y-17804</strain>
    </source>
</reference>
<name>A0A0E9N7U6_SAICN</name>
<protein>
    <submittedName>
        <fullName evidence="2">Uncharacterized protein</fullName>
    </submittedName>
</protein>
<evidence type="ECO:0000313" key="2">
    <source>
        <dbReference type="EMBL" id="GAO45796.1"/>
    </source>
</evidence>
<dbReference type="EMBL" id="BACD03000001">
    <property type="protein sequence ID" value="GAO45796.1"/>
    <property type="molecule type" value="Genomic_DNA"/>
</dbReference>
<reference evidence="2 3" key="1">
    <citation type="journal article" date="2011" name="J. Gen. Appl. Microbiol.">
        <title>Draft genome sequencing of the enigmatic yeast Saitoella complicata.</title>
        <authorList>
            <person name="Nishida H."/>
            <person name="Hamamoto M."/>
            <person name="Sugiyama J."/>
        </authorList>
    </citation>
    <scope>NUCLEOTIDE SEQUENCE [LARGE SCALE GENOMIC DNA]</scope>
    <source>
        <strain evidence="2 3">NRRL Y-17804</strain>
    </source>
</reference>
<sequence>MIRPPTSQTLLPSRPLSHPAPDVAGGCTRAMMSTKLKPRPQFISGATIRVDVERKTQRFEGRNYVRQQELSALDLAGIRDFRISVLISSAMEDFWHNQLACWLMTHRLAELRHRKSRLDTLYRSLRLSLKRHESQTTDIRHLLYLYGVYNHQQEVVIRALKRMQRILDGMGKAGTGEGQSPVRVAEDLRRACEELRAAERVLEEPKAAPAA</sequence>
<feature type="compositionally biased region" description="Polar residues" evidence="1">
    <location>
        <begin position="1"/>
        <end position="11"/>
    </location>
</feature>